<dbReference type="AlphaFoldDB" id="A0A8H9LJA2"/>
<evidence type="ECO:0000313" key="3">
    <source>
        <dbReference type="Proteomes" id="UP000610124"/>
    </source>
</evidence>
<evidence type="ECO:0000256" key="1">
    <source>
        <dbReference type="SAM" id="MobiDB-lite"/>
    </source>
</evidence>
<name>A0A8H9LJA2_KITAU</name>
<sequence>MSTRGPAPLPMGAGPHDCVGTAKPASSAPPSNSVAGSSSDITHTCAALPATAIPWAASGTGTGPVPVSPEDDRAYGCSTWDGSQRFVDTPVAAPPAPGAPPRSAQG</sequence>
<protein>
    <submittedName>
        <fullName evidence="2">Uncharacterized protein</fullName>
    </submittedName>
</protein>
<feature type="region of interest" description="Disordered" evidence="1">
    <location>
        <begin position="1"/>
        <end position="40"/>
    </location>
</feature>
<reference evidence="2" key="1">
    <citation type="journal article" date="2014" name="Int. J. Syst. Evol. Microbiol.">
        <title>Complete genome sequence of Corynebacterium casei LMG S-19264T (=DSM 44701T), isolated from a smear-ripened cheese.</title>
        <authorList>
            <consortium name="US DOE Joint Genome Institute (JGI-PGF)"/>
            <person name="Walter F."/>
            <person name="Albersmeier A."/>
            <person name="Kalinowski J."/>
            <person name="Ruckert C."/>
        </authorList>
    </citation>
    <scope>NUCLEOTIDE SEQUENCE</scope>
    <source>
        <strain evidence="2">JCM 4434</strain>
    </source>
</reference>
<dbReference type="Proteomes" id="UP000610124">
    <property type="component" value="Unassembled WGS sequence"/>
</dbReference>
<organism evidence="2 3">
    <name type="scientific">Kitasatospora aureofaciens</name>
    <name type="common">Streptomyces aureofaciens</name>
    <dbReference type="NCBI Taxonomy" id="1894"/>
    <lineage>
        <taxon>Bacteria</taxon>
        <taxon>Bacillati</taxon>
        <taxon>Actinomycetota</taxon>
        <taxon>Actinomycetes</taxon>
        <taxon>Kitasatosporales</taxon>
        <taxon>Streptomycetaceae</taxon>
        <taxon>Kitasatospora</taxon>
    </lineage>
</organism>
<reference evidence="2" key="2">
    <citation type="submission" date="2020-09" db="EMBL/GenBank/DDBJ databases">
        <authorList>
            <person name="Sun Q."/>
            <person name="Ohkuma M."/>
        </authorList>
    </citation>
    <scope>NUCLEOTIDE SEQUENCE</scope>
    <source>
        <strain evidence="2">JCM 4434</strain>
    </source>
</reference>
<gene>
    <name evidence="2" type="ORF">GCM10010502_19330</name>
</gene>
<evidence type="ECO:0000313" key="2">
    <source>
        <dbReference type="EMBL" id="GGU68480.1"/>
    </source>
</evidence>
<dbReference type="EMBL" id="BMUB01000004">
    <property type="protein sequence ID" value="GGU68480.1"/>
    <property type="molecule type" value="Genomic_DNA"/>
</dbReference>
<feature type="compositionally biased region" description="Low complexity" evidence="1">
    <location>
        <begin position="24"/>
        <end position="39"/>
    </location>
</feature>
<feature type="region of interest" description="Disordered" evidence="1">
    <location>
        <begin position="60"/>
        <end position="106"/>
    </location>
</feature>
<accession>A0A8H9LJA2</accession>
<comment type="caution">
    <text evidence="2">The sequence shown here is derived from an EMBL/GenBank/DDBJ whole genome shotgun (WGS) entry which is preliminary data.</text>
</comment>
<proteinExistence type="predicted"/>